<dbReference type="SUPFAM" id="SSF53383">
    <property type="entry name" value="PLP-dependent transferases"/>
    <property type="match status" value="1"/>
</dbReference>
<comment type="caution">
    <text evidence="8">The sequence shown here is derived from an EMBL/GenBank/DDBJ whole genome shotgun (WGS) entry which is preliminary data.</text>
</comment>
<dbReference type="InterPro" id="IPR015421">
    <property type="entry name" value="PyrdxlP-dep_Trfase_major"/>
</dbReference>
<dbReference type="PANTHER" id="PTHR11879">
    <property type="entry name" value="ASPARTATE AMINOTRANSFERASE"/>
    <property type="match status" value="1"/>
</dbReference>
<dbReference type="PANTHER" id="PTHR11879:SF22">
    <property type="entry name" value="ASPARTATE AMINOTRANSFERASE, MITOCHONDRIAL"/>
    <property type="match status" value="1"/>
</dbReference>
<dbReference type="CDD" id="cd00609">
    <property type="entry name" value="AAT_like"/>
    <property type="match status" value="1"/>
</dbReference>
<protein>
    <submittedName>
        <fullName evidence="8">Aminotransferase</fullName>
    </submittedName>
</protein>
<comment type="similarity">
    <text evidence="2">Belongs to the class-I pyridoxal-phosphate-dependent aminotransferase family.</text>
</comment>
<dbReference type="InterPro" id="IPR004839">
    <property type="entry name" value="Aminotransferase_I/II_large"/>
</dbReference>
<dbReference type="InterPro" id="IPR000796">
    <property type="entry name" value="Asp_trans"/>
</dbReference>
<dbReference type="Proteomes" id="UP001156870">
    <property type="component" value="Unassembled WGS sequence"/>
</dbReference>
<evidence type="ECO:0000313" key="8">
    <source>
        <dbReference type="EMBL" id="GLS26281.1"/>
    </source>
</evidence>
<evidence type="ECO:0000313" key="9">
    <source>
        <dbReference type="Proteomes" id="UP001156870"/>
    </source>
</evidence>
<evidence type="ECO:0000256" key="2">
    <source>
        <dbReference type="ARBA" id="ARBA00007441"/>
    </source>
</evidence>
<evidence type="ECO:0000256" key="1">
    <source>
        <dbReference type="ARBA" id="ARBA00001933"/>
    </source>
</evidence>
<comment type="subunit">
    <text evidence="3">Homodimer.</text>
</comment>
<dbReference type="FunFam" id="3.40.640.10:FF:000066">
    <property type="entry name" value="Aspartate aminotransferase"/>
    <property type="match status" value="1"/>
</dbReference>
<sequence length="396" mass="43549">MFNQLDTLAADPILGLMAAYQQDTHPQKLDLGIGVYKNEEGLTPVLESVSEGQNRHIALENTKSYLNPAGYPGFNEAMQTLIFGEAHPALMSHRVATVQTPGGCGALRVAAELIKRAMADVTIWVSDPTWANHIPLLGDAGLSIKTYPYYDPKNKGVRFEDMLEVLAQLGTDDIVLLHGCCHNPCGADLSKEQWQTLAGLALERGFVPFIDMAYQGFGDGLEDDAYGLRLLSEQLPEVIVATSCSKNFGLYRERTGCISFVCESEKAMKATKSQLLSVARGIYSMPPAHGAAIVEAILNHSTLREQWIQEVDGMRKRMQGLRSAFSKGMAIRGHDNFSFIENEKGMFSFLGLTPQQVEALRVRYSIYMINSSRVNIAGISSVNIDYLCDSVSEVLE</sequence>
<dbReference type="InterPro" id="IPR015422">
    <property type="entry name" value="PyrdxlP-dep_Trfase_small"/>
</dbReference>
<dbReference type="EMBL" id="BSPD01000042">
    <property type="protein sequence ID" value="GLS26281.1"/>
    <property type="molecule type" value="Genomic_DNA"/>
</dbReference>
<dbReference type="Gene3D" id="3.40.640.10">
    <property type="entry name" value="Type I PLP-dependent aspartate aminotransferase-like (Major domain)"/>
    <property type="match status" value="1"/>
</dbReference>
<evidence type="ECO:0000256" key="4">
    <source>
        <dbReference type="ARBA" id="ARBA00022576"/>
    </source>
</evidence>
<comment type="cofactor">
    <cofactor evidence="1">
        <name>pyridoxal 5'-phosphate</name>
        <dbReference type="ChEBI" id="CHEBI:597326"/>
    </cofactor>
</comment>
<evidence type="ECO:0000256" key="3">
    <source>
        <dbReference type="ARBA" id="ARBA00011738"/>
    </source>
</evidence>
<dbReference type="PRINTS" id="PR00799">
    <property type="entry name" value="TRANSAMINASE"/>
</dbReference>
<keyword evidence="6" id="KW-0663">Pyridoxal phosphate</keyword>
<dbReference type="GO" id="GO:0004069">
    <property type="term" value="F:L-aspartate:2-oxoglutarate aminotransferase activity"/>
    <property type="evidence" value="ECO:0007669"/>
    <property type="project" value="TreeGrafter"/>
</dbReference>
<keyword evidence="4 8" id="KW-0032">Aminotransferase</keyword>
<dbReference type="AlphaFoldDB" id="A0AA37T5V1"/>
<feature type="domain" description="Aminotransferase class I/classII large" evidence="7">
    <location>
        <begin position="27"/>
        <end position="390"/>
    </location>
</feature>
<keyword evidence="5" id="KW-0808">Transferase</keyword>
<evidence type="ECO:0000256" key="6">
    <source>
        <dbReference type="ARBA" id="ARBA00022898"/>
    </source>
</evidence>
<gene>
    <name evidence="8" type="primary">aspC</name>
    <name evidence="8" type="ORF">GCM10007877_19960</name>
</gene>
<dbReference type="GO" id="GO:0033585">
    <property type="term" value="P:L-phenylalanine biosynthetic process from chorismate via phenylpyruvate"/>
    <property type="evidence" value="ECO:0007669"/>
    <property type="project" value="TreeGrafter"/>
</dbReference>
<dbReference type="GO" id="GO:0005829">
    <property type="term" value="C:cytosol"/>
    <property type="evidence" value="ECO:0007669"/>
    <property type="project" value="TreeGrafter"/>
</dbReference>
<organism evidence="8 9">
    <name type="scientific">Marinibactrum halimedae</name>
    <dbReference type="NCBI Taxonomy" id="1444977"/>
    <lineage>
        <taxon>Bacteria</taxon>
        <taxon>Pseudomonadati</taxon>
        <taxon>Pseudomonadota</taxon>
        <taxon>Gammaproteobacteria</taxon>
        <taxon>Cellvibrionales</taxon>
        <taxon>Cellvibrionaceae</taxon>
        <taxon>Marinibactrum</taxon>
    </lineage>
</organism>
<dbReference type="NCBIfam" id="NF006719">
    <property type="entry name" value="PRK09257.1"/>
    <property type="match status" value="1"/>
</dbReference>
<dbReference type="InterPro" id="IPR015424">
    <property type="entry name" value="PyrdxlP-dep_Trfase"/>
</dbReference>
<dbReference type="GO" id="GO:0030170">
    <property type="term" value="F:pyridoxal phosphate binding"/>
    <property type="evidence" value="ECO:0007669"/>
    <property type="project" value="InterPro"/>
</dbReference>
<dbReference type="GO" id="GO:0042802">
    <property type="term" value="F:identical protein binding"/>
    <property type="evidence" value="ECO:0007669"/>
    <property type="project" value="TreeGrafter"/>
</dbReference>
<dbReference type="GO" id="GO:0004838">
    <property type="term" value="F:L-tyrosine-2-oxoglutarate transaminase activity"/>
    <property type="evidence" value="ECO:0007669"/>
    <property type="project" value="TreeGrafter"/>
</dbReference>
<dbReference type="Pfam" id="PF00155">
    <property type="entry name" value="Aminotran_1_2"/>
    <property type="match status" value="1"/>
</dbReference>
<name>A0AA37T5V1_9GAMM</name>
<reference evidence="8 9" key="1">
    <citation type="journal article" date="2014" name="Int. J. Syst. Evol. Microbiol.">
        <title>Complete genome sequence of Corynebacterium casei LMG S-19264T (=DSM 44701T), isolated from a smear-ripened cheese.</title>
        <authorList>
            <consortium name="US DOE Joint Genome Institute (JGI-PGF)"/>
            <person name="Walter F."/>
            <person name="Albersmeier A."/>
            <person name="Kalinowski J."/>
            <person name="Ruckert C."/>
        </authorList>
    </citation>
    <scope>NUCLEOTIDE SEQUENCE [LARGE SCALE GENOMIC DNA]</scope>
    <source>
        <strain evidence="8 9">NBRC 110095</strain>
    </source>
</reference>
<dbReference type="Gene3D" id="3.90.1150.10">
    <property type="entry name" value="Aspartate Aminotransferase, domain 1"/>
    <property type="match status" value="1"/>
</dbReference>
<keyword evidence="9" id="KW-1185">Reference proteome</keyword>
<evidence type="ECO:0000259" key="7">
    <source>
        <dbReference type="Pfam" id="PF00155"/>
    </source>
</evidence>
<accession>A0AA37T5V1</accession>
<dbReference type="RefSeq" id="WP_232592449.1">
    <property type="nucleotide sequence ID" value="NZ_BSPD01000042.1"/>
</dbReference>
<evidence type="ECO:0000256" key="5">
    <source>
        <dbReference type="ARBA" id="ARBA00022679"/>
    </source>
</evidence>
<proteinExistence type="inferred from homology"/>